<dbReference type="CDD" id="cd19590">
    <property type="entry name" value="serpin_thermopin-like"/>
    <property type="match status" value="1"/>
</dbReference>
<dbReference type="InterPro" id="IPR000215">
    <property type="entry name" value="Serpin_fam"/>
</dbReference>
<dbReference type="PROSITE" id="PS00284">
    <property type="entry name" value="SERPIN"/>
    <property type="match status" value="1"/>
</dbReference>
<dbReference type="SMART" id="SM00093">
    <property type="entry name" value="SERPIN"/>
    <property type="match status" value="1"/>
</dbReference>
<dbReference type="PANTHER" id="PTHR11461">
    <property type="entry name" value="SERINE PROTEASE INHIBITOR, SERPIN"/>
    <property type="match status" value="1"/>
</dbReference>
<name>A0AAE3GD61_9PSEU</name>
<dbReference type="InterPro" id="IPR042185">
    <property type="entry name" value="Serpin_sf_2"/>
</dbReference>
<organism evidence="3 4">
    <name type="scientific">Goodfellowiella coeruleoviolacea</name>
    <dbReference type="NCBI Taxonomy" id="334858"/>
    <lineage>
        <taxon>Bacteria</taxon>
        <taxon>Bacillati</taxon>
        <taxon>Actinomycetota</taxon>
        <taxon>Actinomycetes</taxon>
        <taxon>Pseudonocardiales</taxon>
        <taxon>Pseudonocardiaceae</taxon>
        <taxon>Goodfellowiella</taxon>
    </lineage>
</organism>
<dbReference type="GO" id="GO:0005615">
    <property type="term" value="C:extracellular space"/>
    <property type="evidence" value="ECO:0007669"/>
    <property type="project" value="InterPro"/>
</dbReference>
<keyword evidence="4" id="KW-1185">Reference proteome</keyword>
<dbReference type="PANTHER" id="PTHR11461:SF211">
    <property type="entry name" value="GH10112P-RELATED"/>
    <property type="match status" value="1"/>
</dbReference>
<comment type="similarity">
    <text evidence="1">Belongs to the serpin family.</text>
</comment>
<dbReference type="InterPro" id="IPR023796">
    <property type="entry name" value="Serpin_dom"/>
</dbReference>
<comment type="caution">
    <text evidence="3">The sequence shown here is derived from an EMBL/GenBank/DDBJ whole genome shotgun (WGS) entry which is preliminary data.</text>
</comment>
<dbReference type="InterPro" id="IPR036186">
    <property type="entry name" value="Serpin_sf"/>
</dbReference>
<sequence>MTERAHLAFALALHHALAPDPTEDACWSPYSVASALGVASQAAQGGTRAELLTLLVGDPDRDVRDHAVLLAEAGALRGGARGGGGGGGGSDARSPELAVTNTLWVWDELPVNGDFVTDLAGWPGHSVRTAPFATDPEAARAAINADVAATTHDLIPELVPPGAVAQDTVATLVNALYLRTAWRTPFDANDTRPKPFHAPDGPRPVPTMRHTGQLTHAAQDGWTAVGLPAHGGVEAVVLLPDGDLAAAEPGLDVPRLTALLAARTRTRVELHLPRCRARARAALTAALTGLGVRTLFSRSADLGALSPDPRLSVSDVLHEAVLRVDEQGLEGAAATAMMIRMTSMPVHQEPPLVIRVDRPFLLLVRHQATGALYFLARITRP</sequence>
<dbReference type="GO" id="GO:0004867">
    <property type="term" value="F:serine-type endopeptidase inhibitor activity"/>
    <property type="evidence" value="ECO:0007669"/>
    <property type="project" value="InterPro"/>
</dbReference>
<evidence type="ECO:0000259" key="2">
    <source>
        <dbReference type="SMART" id="SM00093"/>
    </source>
</evidence>
<dbReference type="Proteomes" id="UP001206128">
    <property type="component" value="Unassembled WGS sequence"/>
</dbReference>
<evidence type="ECO:0000313" key="3">
    <source>
        <dbReference type="EMBL" id="MCP2165204.1"/>
    </source>
</evidence>
<evidence type="ECO:0000313" key="4">
    <source>
        <dbReference type="Proteomes" id="UP001206128"/>
    </source>
</evidence>
<dbReference type="Gene3D" id="3.30.497.10">
    <property type="entry name" value="Antithrombin, subunit I, domain 2"/>
    <property type="match status" value="1"/>
</dbReference>
<protein>
    <submittedName>
        <fullName evidence="3">Serpin B</fullName>
    </submittedName>
</protein>
<dbReference type="EMBL" id="JAMTCK010000004">
    <property type="protein sequence ID" value="MCP2165204.1"/>
    <property type="molecule type" value="Genomic_DNA"/>
</dbReference>
<reference evidence="3" key="1">
    <citation type="submission" date="2022-06" db="EMBL/GenBank/DDBJ databases">
        <title>Genomic Encyclopedia of Archaeal and Bacterial Type Strains, Phase II (KMG-II): from individual species to whole genera.</title>
        <authorList>
            <person name="Goeker M."/>
        </authorList>
    </citation>
    <scope>NUCLEOTIDE SEQUENCE</scope>
    <source>
        <strain evidence="3">DSM 43935</strain>
    </source>
</reference>
<gene>
    <name evidence="3" type="ORF">LX83_002053</name>
</gene>
<dbReference type="InterPro" id="IPR023795">
    <property type="entry name" value="Serpin_CS"/>
</dbReference>
<feature type="domain" description="Serpin" evidence="2">
    <location>
        <begin position="11"/>
        <end position="381"/>
    </location>
</feature>
<dbReference type="InterPro" id="IPR042178">
    <property type="entry name" value="Serpin_sf_1"/>
</dbReference>
<dbReference type="SUPFAM" id="SSF56574">
    <property type="entry name" value="Serpins"/>
    <property type="match status" value="1"/>
</dbReference>
<proteinExistence type="inferred from homology"/>
<accession>A0AAE3GD61</accession>
<dbReference type="Pfam" id="PF00079">
    <property type="entry name" value="Serpin"/>
    <property type="match status" value="1"/>
</dbReference>
<dbReference type="Gene3D" id="2.30.39.10">
    <property type="entry name" value="Alpha-1-antitrypsin, domain 1"/>
    <property type="match status" value="1"/>
</dbReference>
<dbReference type="RefSeq" id="WP_253769761.1">
    <property type="nucleotide sequence ID" value="NZ_JAMTCK010000004.1"/>
</dbReference>
<evidence type="ECO:0000256" key="1">
    <source>
        <dbReference type="RuleBase" id="RU000411"/>
    </source>
</evidence>
<dbReference type="AlphaFoldDB" id="A0AAE3GD61"/>